<dbReference type="OrthoDB" id="9978361at2"/>
<accession>A0A133XSR5</accession>
<protein>
    <submittedName>
        <fullName evidence="1">Uncharacterized protein</fullName>
    </submittedName>
</protein>
<dbReference type="EMBL" id="LSCQ01000088">
    <property type="protein sequence ID" value="KXB33970.1"/>
    <property type="molecule type" value="Genomic_DNA"/>
</dbReference>
<gene>
    <name evidence="1" type="ORF">HMPREF3187_01579</name>
</gene>
<evidence type="ECO:0000313" key="1">
    <source>
        <dbReference type="EMBL" id="KXB33970.1"/>
    </source>
</evidence>
<dbReference type="RefSeq" id="WP_060937264.1">
    <property type="nucleotide sequence ID" value="NZ_JASOZP010000044.1"/>
</dbReference>
<dbReference type="PATRIC" id="fig|87541.4.peg.1568"/>
<reference evidence="1 2" key="1">
    <citation type="submission" date="2016-01" db="EMBL/GenBank/DDBJ databases">
        <authorList>
            <person name="Oliw E.H."/>
        </authorList>
    </citation>
    <scope>NUCLEOTIDE SEQUENCE [LARGE SCALE GENOMIC DNA]</scope>
    <source>
        <strain evidence="1 2">KA00635</strain>
    </source>
</reference>
<dbReference type="AlphaFoldDB" id="A0A133XSR5"/>
<comment type="caution">
    <text evidence="1">The sequence shown here is derived from an EMBL/GenBank/DDBJ whole genome shotgun (WGS) entry which is preliminary data.</text>
</comment>
<organism evidence="1 2">
    <name type="scientific">Aerococcus christensenii</name>
    <dbReference type="NCBI Taxonomy" id="87541"/>
    <lineage>
        <taxon>Bacteria</taxon>
        <taxon>Bacillati</taxon>
        <taxon>Bacillota</taxon>
        <taxon>Bacilli</taxon>
        <taxon>Lactobacillales</taxon>
        <taxon>Aerococcaceae</taxon>
        <taxon>Aerococcus</taxon>
    </lineage>
</organism>
<proteinExistence type="predicted"/>
<evidence type="ECO:0000313" key="2">
    <source>
        <dbReference type="Proteomes" id="UP000070422"/>
    </source>
</evidence>
<name>A0A133XSR5_9LACT</name>
<sequence length="96" mass="11148">MIKVLNQTTEYYCSTEEEADKIIAKRKEELDAITPEGRKLGRLAKWNVEDKTSSDAQYYKLTLKEEYNLIVDVAKDDPHDDNDYVELFPEMIEGGE</sequence>
<dbReference type="Proteomes" id="UP000070422">
    <property type="component" value="Unassembled WGS sequence"/>
</dbReference>